<evidence type="ECO:0000259" key="1">
    <source>
        <dbReference type="PROSITE" id="PS50943"/>
    </source>
</evidence>
<feature type="domain" description="HTH cro/C1-type" evidence="1">
    <location>
        <begin position="30"/>
        <end position="63"/>
    </location>
</feature>
<protein>
    <recommendedName>
        <fullName evidence="1">HTH cro/C1-type domain-containing protein</fullName>
    </recommendedName>
</protein>
<evidence type="ECO:0000313" key="3">
    <source>
        <dbReference type="Proteomes" id="UP001422759"/>
    </source>
</evidence>
<dbReference type="InterPro" id="IPR010982">
    <property type="entry name" value="Lambda_DNA-bd_dom_sf"/>
</dbReference>
<dbReference type="PROSITE" id="PS50943">
    <property type="entry name" value="HTH_CROC1"/>
    <property type="match status" value="1"/>
</dbReference>
<dbReference type="EMBL" id="BAAANT010000007">
    <property type="protein sequence ID" value="GAA2136807.1"/>
    <property type="molecule type" value="Genomic_DNA"/>
</dbReference>
<comment type="caution">
    <text evidence="2">The sequence shown here is derived from an EMBL/GenBank/DDBJ whole genome shotgun (WGS) entry which is preliminary data.</text>
</comment>
<dbReference type="Gene3D" id="1.10.260.40">
    <property type="entry name" value="lambda repressor-like DNA-binding domains"/>
    <property type="match status" value="1"/>
</dbReference>
<gene>
    <name evidence="2" type="ORF">GCM10009760_16590</name>
</gene>
<organism evidence="2 3">
    <name type="scientific">Kitasatospora kazusensis</name>
    <dbReference type="NCBI Taxonomy" id="407974"/>
    <lineage>
        <taxon>Bacteria</taxon>
        <taxon>Bacillati</taxon>
        <taxon>Actinomycetota</taxon>
        <taxon>Actinomycetes</taxon>
        <taxon>Kitasatosporales</taxon>
        <taxon>Streptomycetaceae</taxon>
        <taxon>Kitasatospora</taxon>
    </lineage>
</organism>
<dbReference type="CDD" id="cd00093">
    <property type="entry name" value="HTH_XRE"/>
    <property type="match status" value="1"/>
</dbReference>
<keyword evidence="3" id="KW-1185">Reference proteome</keyword>
<evidence type="ECO:0000313" key="2">
    <source>
        <dbReference type="EMBL" id="GAA2136807.1"/>
    </source>
</evidence>
<proteinExistence type="predicted"/>
<accession>A0ABN2Z4V0</accession>
<dbReference type="Pfam" id="PF01381">
    <property type="entry name" value="HTH_3"/>
    <property type="match status" value="1"/>
</dbReference>
<dbReference type="RefSeq" id="WP_344462387.1">
    <property type="nucleotide sequence ID" value="NZ_BAAANT010000007.1"/>
</dbReference>
<reference evidence="2 3" key="1">
    <citation type="journal article" date="2019" name="Int. J. Syst. Evol. Microbiol.">
        <title>The Global Catalogue of Microorganisms (GCM) 10K type strain sequencing project: providing services to taxonomists for standard genome sequencing and annotation.</title>
        <authorList>
            <consortium name="The Broad Institute Genomics Platform"/>
            <consortium name="The Broad Institute Genome Sequencing Center for Infectious Disease"/>
            <person name="Wu L."/>
            <person name="Ma J."/>
        </authorList>
    </citation>
    <scope>NUCLEOTIDE SEQUENCE [LARGE SCALE GENOMIC DNA]</scope>
    <source>
        <strain evidence="2 3">JCM 14560</strain>
    </source>
</reference>
<name>A0ABN2Z4V0_9ACTN</name>
<dbReference type="SMART" id="SM00530">
    <property type="entry name" value="HTH_XRE"/>
    <property type="match status" value="1"/>
</dbReference>
<sequence>MSQLRRPGTLTSRSVTQQRAQEVSVTGHVFRKIREQLALTQESAAEAISVDKATIQGWESGRRPLASTRAANLRSLRRTLLRLGADPTMLLLLDDALDADLLISHALAGPPSPEINQHPLSSWVFTRDVAHLIAWALVGVEPSSIPRPPSGAPRRRGPAPVSPEMTAAERSAFFTHMRRAAELADHTAEQGALLRRQALYLCSYDTATDTGPWLAEMRKHQPGLRDGRWTPHWADVRSVAASLTRHGDRDTLRSFIAHGIDDDAGETANLNYWAYWLGLDPHPQPDDSFMVTRSTSAWDGLSLLRLLSNRLQPDLGCIDLNVHSVWALVASRRGVLLADPQLNRLLGERITALLDQDTISKQSRRELHAVHYGLKLHA</sequence>
<dbReference type="SUPFAM" id="SSF47413">
    <property type="entry name" value="lambda repressor-like DNA-binding domains"/>
    <property type="match status" value="1"/>
</dbReference>
<dbReference type="Proteomes" id="UP001422759">
    <property type="component" value="Unassembled WGS sequence"/>
</dbReference>
<dbReference type="InterPro" id="IPR001387">
    <property type="entry name" value="Cro/C1-type_HTH"/>
</dbReference>